<sequence>MSFLIKIPPKNVLTLICNAILFIYRQNDRSSIWTRFNEEKLEKSIVSFLPD</sequence>
<protein>
    <submittedName>
        <fullName evidence="1">Uncharacterized protein</fullName>
    </submittedName>
</protein>
<reference evidence="1 2" key="1">
    <citation type="submission" date="2019-01" db="EMBL/GenBank/DDBJ databases">
        <authorList>
            <person name="Brito A."/>
        </authorList>
    </citation>
    <scope>NUCLEOTIDE SEQUENCE [LARGE SCALE GENOMIC DNA]</scope>
    <source>
        <strain evidence="1">1</strain>
    </source>
</reference>
<accession>A0A563W0S6</accession>
<name>A0A563W0S6_9CYAN</name>
<evidence type="ECO:0000313" key="1">
    <source>
        <dbReference type="EMBL" id="VEP17299.1"/>
    </source>
</evidence>
<proteinExistence type="predicted"/>
<organism evidence="1 2">
    <name type="scientific">Hyella patelloides LEGE 07179</name>
    <dbReference type="NCBI Taxonomy" id="945734"/>
    <lineage>
        <taxon>Bacteria</taxon>
        <taxon>Bacillati</taxon>
        <taxon>Cyanobacteriota</taxon>
        <taxon>Cyanophyceae</taxon>
        <taxon>Pleurocapsales</taxon>
        <taxon>Hyellaceae</taxon>
        <taxon>Hyella</taxon>
    </lineage>
</organism>
<dbReference type="Proteomes" id="UP000320055">
    <property type="component" value="Unassembled WGS sequence"/>
</dbReference>
<evidence type="ECO:0000313" key="2">
    <source>
        <dbReference type="Proteomes" id="UP000320055"/>
    </source>
</evidence>
<gene>
    <name evidence="1" type="ORF">H1P_5850001</name>
</gene>
<keyword evidence="2" id="KW-1185">Reference proteome</keyword>
<dbReference type="AlphaFoldDB" id="A0A563W0S6"/>
<dbReference type="EMBL" id="CAACVJ010000540">
    <property type="protein sequence ID" value="VEP17299.1"/>
    <property type="molecule type" value="Genomic_DNA"/>
</dbReference>